<keyword evidence="2" id="KW-1185">Reference proteome</keyword>
<dbReference type="Proteomes" id="UP000237056">
    <property type="component" value="Unassembled WGS sequence"/>
</dbReference>
<evidence type="ECO:0000313" key="2">
    <source>
        <dbReference type="Proteomes" id="UP000237056"/>
    </source>
</evidence>
<evidence type="ECO:0008006" key="3">
    <source>
        <dbReference type="Google" id="ProtNLM"/>
    </source>
</evidence>
<dbReference type="EMBL" id="PQNY01000008">
    <property type="protein sequence ID" value="POS01714.1"/>
    <property type="molecule type" value="Genomic_DNA"/>
</dbReference>
<organism evidence="1 2">
    <name type="scientific">Flavobacterium croceum DSM 17960</name>
    <dbReference type="NCBI Taxonomy" id="1121886"/>
    <lineage>
        <taxon>Bacteria</taxon>
        <taxon>Pseudomonadati</taxon>
        <taxon>Bacteroidota</taxon>
        <taxon>Flavobacteriia</taxon>
        <taxon>Flavobacteriales</taxon>
        <taxon>Flavobacteriaceae</taxon>
        <taxon>Flavobacterium</taxon>
    </lineage>
</organism>
<comment type="caution">
    <text evidence="1">The sequence shown here is derived from an EMBL/GenBank/DDBJ whole genome shotgun (WGS) entry which is preliminary data.</text>
</comment>
<proteinExistence type="predicted"/>
<reference evidence="1 2" key="1">
    <citation type="submission" date="2018-01" db="EMBL/GenBank/DDBJ databases">
        <title>Genomic Encyclopedia of Type Strains, Phase I: the one thousand microbial genomes (KMG-I) project.</title>
        <authorList>
            <person name="Goeker M."/>
        </authorList>
    </citation>
    <scope>NUCLEOTIDE SEQUENCE [LARGE SCALE GENOMIC DNA]</scope>
    <source>
        <strain evidence="1 2">DSM 17960</strain>
    </source>
</reference>
<protein>
    <recommendedName>
        <fullName evidence="3">Lipocalin-like protein</fullName>
    </recommendedName>
</protein>
<evidence type="ECO:0000313" key="1">
    <source>
        <dbReference type="EMBL" id="POS01714.1"/>
    </source>
</evidence>
<sequence length="154" mass="18078">MILKKSTHNQLFMKKIKVFSFVFLSILVLYSCKQKINPSDISKLNGYWEIQKVILPDGSYKEYKINETIDYFLVKNNNGFRQKVMPQLNGTCTTNGIKENLSIQAEKGVYYMLYTTSYGKWKEELVKIEDSVLVVKNKDDIEYQYKKAKLFSLK</sequence>
<gene>
    <name evidence="1" type="ORF">Q361_10839</name>
</gene>
<name>A0A2S4N7M0_9FLAO</name>
<accession>A0A2S4N7M0</accession>
<dbReference type="PROSITE" id="PS51257">
    <property type="entry name" value="PROKAR_LIPOPROTEIN"/>
    <property type="match status" value="1"/>
</dbReference>
<dbReference type="AlphaFoldDB" id="A0A2S4N7M0"/>